<dbReference type="Proteomes" id="UP000008694">
    <property type="component" value="Unassembled WGS sequence"/>
</dbReference>
<reference evidence="2" key="1">
    <citation type="journal article" date="2011" name="Nat. Genet.">
        <title>The Arabidopsis lyrata genome sequence and the basis of rapid genome size change.</title>
        <authorList>
            <person name="Hu T.T."/>
            <person name="Pattyn P."/>
            <person name="Bakker E.G."/>
            <person name="Cao J."/>
            <person name="Cheng J.-F."/>
            <person name="Clark R.M."/>
            <person name="Fahlgren N."/>
            <person name="Fawcett J.A."/>
            <person name="Grimwood J."/>
            <person name="Gundlach H."/>
            <person name="Haberer G."/>
            <person name="Hollister J.D."/>
            <person name="Ossowski S."/>
            <person name="Ottilar R.P."/>
            <person name="Salamov A.A."/>
            <person name="Schneeberger K."/>
            <person name="Spannagl M."/>
            <person name="Wang X."/>
            <person name="Yang L."/>
            <person name="Nasrallah M.E."/>
            <person name="Bergelson J."/>
            <person name="Carrington J.C."/>
            <person name="Gaut B.S."/>
            <person name="Schmutz J."/>
            <person name="Mayer K.F.X."/>
            <person name="Van de Peer Y."/>
            <person name="Grigoriev I.V."/>
            <person name="Nordborg M."/>
            <person name="Weigel D."/>
            <person name="Guo Y.-L."/>
        </authorList>
    </citation>
    <scope>NUCLEOTIDE SEQUENCE [LARGE SCALE GENOMIC DNA]</scope>
    <source>
        <strain evidence="2">cv. MN47</strain>
    </source>
</reference>
<dbReference type="Gramene" id="scaffold_303167.1">
    <property type="protein sequence ID" value="scaffold_303167.1"/>
    <property type="gene ID" value="scaffold_303167.1"/>
</dbReference>
<dbReference type="AlphaFoldDB" id="D7L7D4"/>
<gene>
    <name evidence="1" type="ORF">ARALYDRAFT_899197</name>
</gene>
<dbReference type="HOGENOM" id="CLU_2530543_0_0_1"/>
<organism evidence="2">
    <name type="scientific">Arabidopsis lyrata subsp. lyrata</name>
    <name type="common">Lyre-leaved rock-cress</name>
    <dbReference type="NCBI Taxonomy" id="81972"/>
    <lineage>
        <taxon>Eukaryota</taxon>
        <taxon>Viridiplantae</taxon>
        <taxon>Streptophyta</taxon>
        <taxon>Embryophyta</taxon>
        <taxon>Tracheophyta</taxon>
        <taxon>Spermatophyta</taxon>
        <taxon>Magnoliopsida</taxon>
        <taxon>eudicotyledons</taxon>
        <taxon>Gunneridae</taxon>
        <taxon>Pentapetalae</taxon>
        <taxon>rosids</taxon>
        <taxon>malvids</taxon>
        <taxon>Brassicales</taxon>
        <taxon>Brassicaceae</taxon>
        <taxon>Camelineae</taxon>
        <taxon>Arabidopsis</taxon>
    </lineage>
</organism>
<accession>D7L7D4</accession>
<sequence>MILSSDPAKPTSIVAVYKRGHNLLKLTKPGYFESLKTGLCQAWIKLRITVQPLTEAVIFPNVPKTLSPIDRVNKWWLHPFRPHH</sequence>
<evidence type="ECO:0000313" key="2">
    <source>
        <dbReference type="Proteomes" id="UP000008694"/>
    </source>
</evidence>
<keyword evidence="2" id="KW-1185">Reference proteome</keyword>
<proteinExistence type="predicted"/>
<evidence type="ECO:0000313" key="1">
    <source>
        <dbReference type="EMBL" id="EFH61983.1"/>
    </source>
</evidence>
<protein>
    <submittedName>
        <fullName evidence="1">Uncharacterized protein</fullName>
    </submittedName>
</protein>
<name>D7L7D4_ARALL</name>
<dbReference type="EMBL" id="GL348715">
    <property type="protein sequence ID" value="EFH61983.1"/>
    <property type="molecule type" value="Genomic_DNA"/>
</dbReference>